<sequence>MHVVEIVCRASVFTPARVFPTPPPSPCYLPLQTVLFVRSHELHPDSWLFSISCWLSFLCGCAWEVNQGRMLRLMRRCSAVDEELDGSRITMAVAVADAVDVFGGCNFVCVFGLQLLVGPFVVCLSWPIFCLFIC</sequence>
<organism evidence="1 2">
    <name type="scientific">Pyrus ussuriensis x Pyrus communis</name>
    <dbReference type="NCBI Taxonomy" id="2448454"/>
    <lineage>
        <taxon>Eukaryota</taxon>
        <taxon>Viridiplantae</taxon>
        <taxon>Streptophyta</taxon>
        <taxon>Embryophyta</taxon>
        <taxon>Tracheophyta</taxon>
        <taxon>Spermatophyta</taxon>
        <taxon>Magnoliopsida</taxon>
        <taxon>eudicotyledons</taxon>
        <taxon>Gunneridae</taxon>
        <taxon>Pentapetalae</taxon>
        <taxon>rosids</taxon>
        <taxon>fabids</taxon>
        <taxon>Rosales</taxon>
        <taxon>Rosaceae</taxon>
        <taxon>Amygdaloideae</taxon>
        <taxon>Maleae</taxon>
        <taxon>Pyrus</taxon>
    </lineage>
</organism>
<dbReference type="EMBL" id="SMOL01000559">
    <property type="protein sequence ID" value="KAB2606634.1"/>
    <property type="molecule type" value="Genomic_DNA"/>
</dbReference>
<reference evidence="1 2" key="1">
    <citation type="submission" date="2019-09" db="EMBL/GenBank/DDBJ databases">
        <authorList>
            <person name="Ou C."/>
        </authorList>
    </citation>
    <scope>NUCLEOTIDE SEQUENCE [LARGE SCALE GENOMIC DNA]</scope>
    <source>
        <strain evidence="1">S2</strain>
        <tissue evidence="1">Leaf</tissue>
    </source>
</reference>
<dbReference type="Proteomes" id="UP000327157">
    <property type="component" value="Chromosome 11"/>
</dbReference>
<proteinExistence type="predicted"/>
<accession>A0A5N5G7Q9</accession>
<comment type="caution">
    <text evidence="1">The sequence shown here is derived from an EMBL/GenBank/DDBJ whole genome shotgun (WGS) entry which is preliminary data.</text>
</comment>
<dbReference type="AlphaFoldDB" id="A0A5N5G7Q9"/>
<evidence type="ECO:0000313" key="2">
    <source>
        <dbReference type="Proteomes" id="UP000327157"/>
    </source>
</evidence>
<reference evidence="1 2" key="3">
    <citation type="submission" date="2019-11" db="EMBL/GenBank/DDBJ databases">
        <title>A de novo genome assembly of a pear dwarfing rootstock.</title>
        <authorList>
            <person name="Wang F."/>
            <person name="Wang J."/>
            <person name="Li S."/>
            <person name="Zhang Y."/>
            <person name="Fang M."/>
            <person name="Ma L."/>
            <person name="Zhao Y."/>
            <person name="Jiang S."/>
        </authorList>
    </citation>
    <scope>NUCLEOTIDE SEQUENCE [LARGE SCALE GENOMIC DNA]</scope>
    <source>
        <strain evidence="1">S2</strain>
        <tissue evidence="1">Leaf</tissue>
    </source>
</reference>
<reference evidence="2" key="2">
    <citation type="submission" date="2019-10" db="EMBL/GenBank/DDBJ databases">
        <title>A de novo genome assembly of a pear dwarfing rootstock.</title>
        <authorList>
            <person name="Wang F."/>
            <person name="Wang J."/>
            <person name="Li S."/>
            <person name="Zhang Y."/>
            <person name="Fang M."/>
            <person name="Ma L."/>
            <person name="Zhao Y."/>
            <person name="Jiang S."/>
        </authorList>
    </citation>
    <scope>NUCLEOTIDE SEQUENCE [LARGE SCALE GENOMIC DNA]</scope>
</reference>
<keyword evidence="2" id="KW-1185">Reference proteome</keyword>
<gene>
    <name evidence="1" type="ORF">D8674_006351</name>
</gene>
<name>A0A5N5G7Q9_9ROSA</name>
<protein>
    <submittedName>
        <fullName evidence="1">Uncharacterized protein</fullName>
    </submittedName>
</protein>
<evidence type="ECO:0000313" key="1">
    <source>
        <dbReference type="EMBL" id="KAB2606634.1"/>
    </source>
</evidence>